<evidence type="ECO:0008006" key="5">
    <source>
        <dbReference type="Google" id="ProtNLM"/>
    </source>
</evidence>
<dbReference type="InterPro" id="IPR015919">
    <property type="entry name" value="Cadherin-like_sf"/>
</dbReference>
<dbReference type="CDD" id="cd11304">
    <property type="entry name" value="Cadherin_repeat"/>
    <property type="match status" value="1"/>
</dbReference>
<accession>A0A8J4WKF8</accession>
<feature type="transmembrane region" description="Helical" evidence="2">
    <location>
        <begin position="157"/>
        <end position="181"/>
    </location>
</feature>
<keyword evidence="4" id="KW-1185">Reference proteome</keyword>
<dbReference type="GO" id="GO:0005509">
    <property type="term" value="F:calcium ion binding"/>
    <property type="evidence" value="ECO:0007669"/>
    <property type="project" value="InterPro"/>
</dbReference>
<evidence type="ECO:0000256" key="2">
    <source>
        <dbReference type="SAM" id="Phobius"/>
    </source>
</evidence>
<keyword evidence="2" id="KW-1133">Transmembrane helix</keyword>
<feature type="region of interest" description="Disordered" evidence="1">
    <location>
        <begin position="283"/>
        <end position="304"/>
    </location>
</feature>
<dbReference type="AlphaFoldDB" id="A0A8J4WKF8"/>
<sequence length="483" mass="53012">MIAYSILSGNEAGHFELDSNTGWIYLAQPLIQRNSKLRIHSEQSVAFHTQNSLAYNKWYLHSPSVIRLYVQASDHGTPPRTTSSVLDVIVQPPFTTAMEKFPTKDNRGFGKYSHGMDSVTDEKVSLTRAESNNERVTSWIGENQAQNSSGFLVASDFLTLIAMITATLAALMLIFILFVVIRCRRMKTTPSFSNSLSSTAVSTTATTAYPVPGDFRYKPPWFNAISMSPGDTHDCPARSDSFGSIRPLGNSKCASPFWSRFGLSQCLARSQIARLSAIDSSGKNNINKNNPQMDNRRSPNPYEPASVLATQSKEQFGSGCSITDVRSVDHHPEGAHFGDLLVYTSKSSMQPSYPPSSGVNLNSNDYSLLVHSVHPLDSERETPVRTCVMLNNAPSRTDTLCTHAEHFDGPTANFTTYPLSCLATSCHDVAETSPNVGSCTKLGVTDRLYTVQRKGRANLTDLYTPLFKSKTEANSVCQPSSFV</sequence>
<comment type="caution">
    <text evidence="3">The sequence shown here is derived from an EMBL/GenBank/DDBJ whole genome shotgun (WGS) entry which is preliminary data.</text>
</comment>
<protein>
    <recommendedName>
        <fullName evidence="5">Cadherin domain-containing protein</fullName>
    </recommendedName>
</protein>
<evidence type="ECO:0000313" key="4">
    <source>
        <dbReference type="Proteomes" id="UP000748531"/>
    </source>
</evidence>
<organism evidence="3 4">
    <name type="scientific">Paragonimus heterotremus</name>
    <dbReference type="NCBI Taxonomy" id="100268"/>
    <lineage>
        <taxon>Eukaryota</taxon>
        <taxon>Metazoa</taxon>
        <taxon>Spiralia</taxon>
        <taxon>Lophotrochozoa</taxon>
        <taxon>Platyhelminthes</taxon>
        <taxon>Trematoda</taxon>
        <taxon>Digenea</taxon>
        <taxon>Plagiorchiida</taxon>
        <taxon>Troglotremata</taxon>
        <taxon>Troglotrematidae</taxon>
        <taxon>Paragonimus</taxon>
    </lineage>
</organism>
<name>A0A8J4WKF8_9TREM</name>
<dbReference type="Proteomes" id="UP000748531">
    <property type="component" value="Unassembled WGS sequence"/>
</dbReference>
<keyword evidence="2" id="KW-0812">Transmembrane</keyword>
<dbReference type="GO" id="GO:0016020">
    <property type="term" value="C:membrane"/>
    <property type="evidence" value="ECO:0007669"/>
    <property type="project" value="InterPro"/>
</dbReference>
<evidence type="ECO:0000313" key="3">
    <source>
        <dbReference type="EMBL" id="KAF5404019.1"/>
    </source>
</evidence>
<dbReference type="Gene3D" id="2.60.40.60">
    <property type="entry name" value="Cadherins"/>
    <property type="match status" value="1"/>
</dbReference>
<dbReference type="OrthoDB" id="6251117at2759"/>
<evidence type="ECO:0000256" key="1">
    <source>
        <dbReference type="SAM" id="MobiDB-lite"/>
    </source>
</evidence>
<keyword evidence="2" id="KW-0472">Membrane</keyword>
<dbReference type="SUPFAM" id="SSF49313">
    <property type="entry name" value="Cadherin-like"/>
    <property type="match status" value="1"/>
</dbReference>
<proteinExistence type="predicted"/>
<dbReference type="EMBL" id="LUCH01000928">
    <property type="protein sequence ID" value="KAF5404019.1"/>
    <property type="molecule type" value="Genomic_DNA"/>
</dbReference>
<gene>
    <name evidence="3" type="ORF">PHET_02575</name>
</gene>
<reference evidence="3" key="1">
    <citation type="submission" date="2019-05" db="EMBL/GenBank/DDBJ databases">
        <title>Annotation for the trematode Paragonimus heterotremus.</title>
        <authorList>
            <person name="Choi Y.-J."/>
        </authorList>
    </citation>
    <scope>NUCLEOTIDE SEQUENCE</scope>
    <source>
        <strain evidence="3">LC</strain>
    </source>
</reference>
<feature type="compositionally biased region" description="Polar residues" evidence="1">
    <location>
        <begin position="283"/>
        <end position="293"/>
    </location>
</feature>